<feature type="domain" description="Calcineurin-like phosphoesterase" evidence="2">
    <location>
        <begin position="7"/>
        <end position="195"/>
    </location>
</feature>
<dbReference type="AlphaFoldDB" id="A0A066YIE1"/>
<protein>
    <submittedName>
        <fullName evidence="3">Phosphodiesterase family protein</fullName>
    </submittedName>
</protein>
<evidence type="ECO:0000313" key="4">
    <source>
        <dbReference type="Proteomes" id="UP000027178"/>
    </source>
</evidence>
<evidence type="ECO:0000313" key="3">
    <source>
        <dbReference type="EMBL" id="KDN81238.1"/>
    </source>
</evidence>
<dbReference type="SUPFAM" id="SSF56300">
    <property type="entry name" value="Metallo-dependent phosphatases"/>
    <property type="match status" value="1"/>
</dbReference>
<reference evidence="3 4" key="1">
    <citation type="submission" date="2014-05" db="EMBL/GenBank/DDBJ databases">
        <title>Draft Genome Sequence of Kitasatospora cheerisanensis KCTC 2395.</title>
        <authorList>
            <person name="Nam D.H."/>
        </authorList>
    </citation>
    <scope>NUCLEOTIDE SEQUENCE [LARGE SCALE GENOMIC DNA]</scope>
    <source>
        <strain evidence="3 4">KCTC 2395</strain>
    </source>
</reference>
<organism evidence="3 4">
    <name type="scientific">Kitasatospora cheerisanensis KCTC 2395</name>
    <dbReference type="NCBI Taxonomy" id="1348663"/>
    <lineage>
        <taxon>Bacteria</taxon>
        <taxon>Bacillati</taxon>
        <taxon>Actinomycetota</taxon>
        <taxon>Actinomycetes</taxon>
        <taxon>Kitasatosporales</taxon>
        <taxon>Streptomycetaceae</taxon>
        <taxon>Kitasatospora</taxon>
    </lineage>
</organism>
<dbReference type="PIRSF" id="PIRSF000883">
    <property type="entry name" value="Pesterase_MJ0912"/>
    <property type="match status" value="1"/>
</dbReference>
<dbReference type="Pfam" id="PF12850">
    <property type="entry name" value="Metallophos_2"/>
    <property type="match status" value="1"/>
</dbReference>
<dbReference type="EMBL" id="JNBY01000149">
    <property type="protein sequence ID" value="KDN81238.1"/>
    <property type="molecule type" value="Genomic_DNA"/>
</dbReference>
<evidence type="ECO:0000256" key="1">
    <source>
        <dbReference type="ARBA" id="ARBA00008950"/>
    </source>
</evidence>
<keyword evidence="4" id="KW-1185">Reference proteome</keyword>
<comment type="caution">
    <text evidence="3">The sequence shown here is derived from an EMBL/GenBank/DDBJ whole genome shotgun (WGS) entry which is preliminary data.</text>
</comment>
<sequence length="254" mass="27383">MVTMPNRVAVLSDIHGVLPALEAVLAEPEVRAADRLVLTGDIAAGPQPAQVLDRLTGLGDRVAWVGGNADRELLEYRRGERDTVPDPIGPWAAEQLREDHLDLLAALPPTLTLPVEGLGEVLFCHATPRDDEEVVLVDSRLDRWAEVFAEVPPEVRTVVCGHTHMPFVRLAHGRLVVNPGSVGMPYGRAGAHWALLGPGVDLRSTQFDVEAAAARLARESSWPGIADWADYYLHARASDAEALAAFGPRDGRGA</sequence>
<dbReference type="InterPro" id="IPR050126">
    <property type="entry name" value="Ap4A_hydrolase"/>
</dbReference>
<comment type="similarity">
    <text evidence="1">Belongs to the metallophosphoesterase superfamily. YfcE family.</text>
</comment>
<dbReference type="PANTHER" id="PTHR42850">
    <property type="entry name" value="METALLOPHOSPHOESTERASE"/>
    <property type="match status" value="1"/>
</dbReference>
<evidence type="ECO:0000259" key="2">
    <source>
        <dbReference type="Pfam" id="PF12850"/>
    </source>
</evidence>
<dbReference type="eggNOG" id="COG0639">
    <property type="taxonomic scope" value="Bacteria"/>
</dbReference>
<dbReference type="HOGENOM" id="CLU_074761_2_1_11"/>
<dbReference type="InterPro" id="IPR024654">
    <property type="entry name" value="Calcineurin-like_PHP_lpxH"/>
</dbReference>
<proteinExistence type="inferred from homology"/>
<dbReference type="PANTHER" id="PTHR42850:SF2">
    <property type="entry name" value="BLL5683 PROTEIN"/>
    <property type="match status" value="1"/>
</dbReference>
<dbReference type="GO" id="GO:0005737">
    <property type="term" value="C:cytoplasm"/>
    <property type="evidence" value="ECO:0007669"/>
    <property type="project" value="TreeGrafter"/>
</dbReference>
<dbReference type="GO" id="GO:0016791">
    <property type="term" value="F:phosphatase activity"/>
    <property type="evidence" value="ECO:0007669"/>
    <property type="project" value="TreeGrafter"/>
</dbReference>
<gene>
    <name evidence="3" type="ORF">KCH_70490</name>
</gene>
<dbReference type="Proteomes" id="UP000027178">
    <property type="component" value="Unassembled WGS sequence"/>
</dbReference>
<name>A0A066YIE1_9ACTN</name>
<dbReference type="Gene3D" id="3.60.21.10">
    <property type="match status" value="1"/>
</dbReference>
<dbReference type="InterPro" id="IPR029052">
    <property type="entry name" value="Metallo-depent_PP-like"/>
</dbReference>
<dbReference type="PATRIC" id="fig|1348663.4.peg.6821"/>
<accession>A0A066YIE1</accession>
<dbReference type="CDD" id="cd00838">
    <property type="entry name" value="MPP_superfamily"/>
    <property type="match status" value="1"/>
</dbReference>
<dbReference type="InterPro" id="IPR011152">
    <property type="entry name" value="Pesterase_MJ0912"/>
</dbReference>